<proteinExistence type="predicted"/>
<dbReference type="RefSeq" id="WP_063720067.1">
    <property type="nucleotide sequence ID" value="NZ_LT985106.1"/>
</dbReference>
<dbReference type="Proteomes" id="UP000077428">
    <property type="component" value="Unassembled WGS sequence"/>
</dbReference>
<accession>A0A166C9S3</accession>
<dbReference type="AlphaFoldDB" id="A0A166C9S3"/>
<evidence type="ECO:0000313" key="1">
    <source>
        <dbReference type="EMBL" id="KZX14275.1"/>
    </source>
</evidence>
<sequence length="74" mass="9318">MFYELKNEYLKNMENYDFKRNKFIAFVKLKIKLEKKYNEPLINERWISEAKLFNKLCDLFSEEKIERHGRPHWM</sequence>
<reference evidence="2" key="1">
    <citation type="journal article" date="2016" name="Genome Announc.">
        <title>Draft Genome Sequences of Methanobrevibacter curvatus DSM11111, Methanobrevibacter cuticularis DSM11139, Methanobrevibacter filiformis DSM11501, and Methanobrevibacter oralis DSM7256.</title>
        <authorList>
            <person name="Poehlein A."/>
            <person name="Seedorf H."/>
        </authorList>
    </citation>
    <scope>NUCLEOTIDE SEQUENCE [LARGE SCALE GENOMIC DNA]</scope>
    <source>
        <strain evidence="2">DSM 7256 / JCM 30027 / ZR</strain>
    </source>
</reference>
<dbReference type="PATRIC" id="fig|66851.6.peg.61"/>
<dbReference type="EMBL" id="LWMU01000011">
    <property type="protein sequence ID" value="KZX14275.1"/>
    <property type="molecule type" value="Genomic_DNA"/>
</dbReference>
<protein>
    <submittedName>
        <fullName evidence="1">Uncharacterized protein</fullName>
    </submittedName>
</protein>
<organism evidence="1 2">
    <name type="scientific">Methanobrevibacter oralis</name>
    <dbReference type="NCBI Taxonomy" id="66851"/>
    <lineage>
        <taxon>Archaea</taxon>
        <taxon>Methanobacteriati</taxon>
        <taxon>Methanobacteriota</taxon>
        <taxon>Methanomada group</taxon>
        <taxon>Methanobacteria</taxon>
        <taxon>Methanobacteriales</taxon>
        <taxon>Methanobacteriaceae</taxon>
        <taxon>Methanobrevibacter</taxon>
    </lineage>
</organism>
<keyword evidence="2" id="KW-1185">Reference proteome</keyword>
<name>A0A166C9S3_METOA</name>
<comment type="caution">
    <text evidence="1">The sequence shown here is derived from an EMBL/GenBank/DDBJ whole genome shotgun (WGS) entry which is preliminary data.</text>
</comment>
<evidence type="ECO:0000313" key="2">
    <source>
        <dbReference type="Proteomes" id="UP000077428"/>
    </source>
</evidence>
<gene>
    <name evidence="1" type="ORF">MBORA_00490</name>
</gene>